<accession>K9TI07</accession>
<reference evidence="1 2" key="1">
    <citation type="submission" date="2012-06" db="EMBL/GenBank/DDBJ databases">
        <title>Finished chromosome of genome of Oscillatoria acuminata PCC 6304.</title>
        <authorList>
            <consortium name="US DOE Joint Genome Institute"/>
            <person name="Gugger M."/>
            <person name="Coursin T."/>
            <person name="Rippka R."/>
            <person name="Tandeau De Marsac N."/>
            <person name="Huntemann M."/>
            <person name="Wei C.-L."/>
            <person name="Han J."/>
            <person name="Detter J.C."/>
            <person name="Han C."/>
            <person name="Tapia R."/>
            <person name="Davenport K."/>
            <person name="Daligault H."/>
            <person name="Erkkila T."/>
            <person name="Gu W."/>
            <person name="Munk A.C.C."/>
            <person name="Teshima H."/>
            <person name="Xu Y."/>
            <person name="Chain P."/>
            <person name="Chen A."/>
            <person name="Krypides N."/>
            <person name="Mavromatis K."/>
            <person name="Markowitz V."/>
            <person name="Szeto E."/>
            <person name="Ivanova N."/>
            <person name="Mikhailova N."/>
            <person name="Ovchinnikova G."/>
            <person name="Pagani I."/>
            <person name="Pati A."/>
            <person name="Goodwin L."/>
            <person name="Peters L."/>
            <person name="Pitluck S."/>
            <person name="Woyke T."/>
            <person name="Kerfeld C."/>
        </authorList>
    </citation>
    <scope>NUCLEOTIDE SEQUENCE [LARGE SCALE GENOMIC DNA]</scope>
    <source>
        <strain evidence="1 2">PCC 6304</strain>
    </source>
</reference>
<evidence type="ECO:0000313" key="1">
    <source>
        <dbReference type="EMBL" id="AFY81756.1"/>
    </source>
</evidence>
<organism evidence="1 2">
    <name type="scientific">Oscillatoria acuminata PCC 6304</name>
    <dbReference type="NCBI Taxonomy" id="56110"/>
    <lineage>
        <taxon>Bacteria</taxon>
        <taxon>Bacillati</taxon>
        <taxon>Cyanobacteriota</taxon>
        <taxon>Cyanophyceae</taxon>
        <taxon>Oscillatoriophycideae</taxon>
        <taxon>Oscillatoriales</taxon>
        <taxon>Oscillatoriaceae</taxon>
        <taxon>Oscillatoria</taxon>
    </lineage>
</organism>
<dbReference type="Proteomes" id="UP000010367">
    <property type="component" value="Chromosome"/>
</dbReference>
<dbReference type="KEGG" id="oac:Oscil6304_2091"/>
<dbReference type="HOGENOM" id="CLU_3357396_0_0_3"/>
<sequence>MLSGLSFFISQVFNHIIPSIAYQDGQIHLPRGRARY</sequence>
<evidence type="ECO:0000313" key="2">
    <source>
        <dbReference type="Proteomes" id="UP000010367"/>
    </source>
</evidence>
<dbReference type="STRING" id="56110.Oscil6304_2091"/>
<keyword evidence="2" id="KW-1185">Reference proteome</keyword>
<dbReference type="EMBL" id="CP003607">
    <property type="protein sequence ID" value="AFY81756.1"/>
    <property type="molecule type" value="Genomic_DNA"/>
</dbReference>
<gene>
    <name evidence="1" type="ORF">Oscil6304_2091</name>
</gene>
<dbReference type="AlphaFoldDB" id="K9TI07"/>
<dbReference type="InParanoid" id="K9TI07"/>
<proteinExistence type="predicted"/>
<protein>
    <submittedName>
        <fullName evidence="1">Uncharacterized protein</fullName>
    </submittedName>
</protein>
<name>K9TI07_9CYAN</name>